<proteinExistence type="predicted"/>
<organism evidence="1 2">
    <name type="scientific">Brachybacterium equifaecis</name>
    <dbReference type="NCBI Taxonomy" id="2910770"/>
    <lineage>
        <taxon>Bacteria</taxon>
        <taxon>Bacillati</taxon>
        <taxon>Actinomycetota</taxon>
        <taxon>Actinomycetes</taxon>
        <taxon>Micrococcales</taxon>
        <taxon>Dermabacteraceae</taxon>
        <taxon>Brachybacterium</taxon>
    </lineage>
</organism>
<gene>
    <name evidence="1" type="ORF">Bequi_03135</name>
</gene>
<keyword evidence="2" id="KW-1185">Reference proteome</keyword>
<evidence type="ECO:0008006" key="3">
    <source>
        <dbReference type="Google" id="ProtNLM"/>
    </source>
</evidence>
<protein>
    <recommendedName>
        <fullName evidence="3">XRE family transcriptional regulator</fullName>
    </recommendedName>
</protein>
<accession>A0ABT0QXJ9</accession>
<dbReference type="Proteomes" id="UP001203761">
    <property type="component" value="Unassembled WGS sequence"/>
</dbReference>
<dbReference type="RefSeq" id="WP_249736488.1">
    <property type="nucleotide sequence ID" value="NZ_JAKNCJ010000001.1"/>
</dbReference>
<sequence>MTDPGGESFASRLRESITAAGLTLRAVKDRLEARGHRVSISALSMWQSGARQPEKAESLRAVEALEEILGCESGHLRDAIGAPRRAGRPLLQEPLHEQMPHRDIASAALTALGFEDDEELPHELYVVEKVDLSRGDGTVVFEFRILMRALRAGRCHLPSVHIMAPDEPGARPVLEPLLGCAVGRQIDRPDLRTHGAELIMDEDLQVGDLAYCEYRVHFALPPSAIREATYSFSRKAREVLIQVQFAPEQEPVRCERRIRAGGEETAEPALINASNRVRVSAHDVGPGLVGLRWAWGE</sequence>
<dbReference type="EMBL" id="JAKNCJ010000001">
    <property type="protein sequence ID" value="MCL6422386.1"/>
    <property type="molecule type" value="Genomic_DNA"/>
</dbReference>
<evidence type="ECO:0000313" key="1">
    <source>
        <dbReference type="EMBL" id="MCL6422386.1"/>
    </source>
</evidence>
<comment type="caution">
    <text evidence="1">The sequence shown here is derived from an EMBL/GenBank/DDBJ whole genome shotgun (WGS) entry which is preliminary data.</text>
</comment>
<reference evidence="1" key="1">
    <citation type="submission" date="2022-02" db="EMBL/GenBank/DDBJ databases">
        <authorList>
            <person name="Lee M."/>
            <person name="Kim S.-J."/>
            <person name="Jung M.-Y."/>
        </authorList>
    </citation>
    <scope>NUCLEOTIDE SEQUENCE</scope>
    <source>
        <strain evidence="1">JHP9</strain>
    </source>
</reference>
<name>A0ABT0QXJ9_9MICO</name>
<evidence type="ECO:0000313" key="2">
    <source>
        <dbReference type="Proteomes" id="UP001203761"/>
    </source>
</evidence>